<name>A0A857MM70_9BACT</name>
<evidence type="ECO:0000256" key="1">
    <source>
        <dbReference type="ARBA" id="ARBA00022801"/>
    </source>
</evidence>
<keyword evidence="3" id="KW-0472">Membrane</keyword>
<feature type="domain" description="BD-FAE-like" evidence="4">
    <location>
        <begin position="129"/>
        <end position="227"/>
    </location>
</feature>
<dbReference type="EMBL" id="CP045921">
    <property type="protein sequence ID" value="QHN43198.1"/>
    <property type="molecule type" value="Genomic_DNA"/>
</dbReference>
<dbReference type="GO" id="GO:0016787">
    <property type="term" value="F:hydrolase activity"/>
    <property type="evidence" value="ECO:0007669"/>
    <property type="project" value="UniProtKB-KW"/>
</dbReference>
<organism evidence="5 6">
    <name type="scientific">Candidatus Mycosynbacter amalyticus</name>
    <dbReference type="NCBI Taxonomy" id="2665156"/>
    <lineage>
        <taxon>Bacteria</taxon>
        <taxon>Candidatus Saccharimonadota</taxon>
        <taxon>Candidatus Saccharimonadota incertae sedis</taxon>
        <taxon>Candidatus Mycosynbacter</taxon>
    </lineage>
</organism>
<evidence type="ECO:0000256" key="3">
    <source>
        <dbReference type="SAM" id="Phobius"/>
    </source>
</evidence>
<proteinExistence type="predicted"/>
<keyword evidence="1 5" id="KW-0378">Hydrolase</keyword>
<evidence type="ECO:0000313" key="6">
    <source>
        <dbReference type="Proteomes" id="UP001059824"/>
    </source>
</evidence>
<protein>
    <submittedName>
        <fullName evidence="5">Alpha/beta hydrolase fold domain-containing protein</fullName>
    </submittedName>
</protein>
<dbReference type="SUPFAM" id="SSF53474">
    <property type="entry name" value="alpha/beta-Hydrolases"/>
    <property type="match status" value="1"/>
</dbReference>
<dbReference type="Pfam" id="PF20434">
    <property type="entry name" value="BD-FAE"/>
    <property type="match status" value="1"/>
</dbReference>
<dbReference type="InterPro" id="IPR049492">
    <property type="entry name" value="BD-FAE-like_dom"/>
</dbReference>
<evidence type="ECO:0000256" key="2">
    <source>
        <dbReference type="SAM" id="MobiDB-lite"/>
    </source>
</evidence>
<feature type="compositionally biased region" description="Low complexity" evidence="2">
    <location>
        <begin position="415"/>
        <end position="428"/>
    </location>
</feature>
<keyword evidence="6" id="KW-1185">Reference proteome</keyword>
<dbReference type="PANTHER" id="PTHR48081:SF13">
    <property type="entry name" value="ALPHA_BETA HYDROLASE"/>
    <property type="match status" value="1"/>
</dbReference>
<gene>
    <name evidence="5" type="ORF">GII36_05100</name>
</gene>
<dbReference type="KEGG" id="mama:GII36_05100"/>
<feature type="region of interest" description="Disordered" evidence="2">
    <location>
        <begin position="407"/>
        <end position="428"/>
    </location>
</feature>
<accession>A0A857MM70</accession>
<feature type="transmembrane region" description="Helical" evidence="3">
    <location>
        <begin position="16"/>
        <end position="35"/>
    </location>
</feature>
<keyword evidence="3" id="KW-1133">Transmembrane helix</keyword>
<dbReference type="InterPro" id="IPR050300">
    <property type="entry name" value="GDXG_lipolytic_enzyme"/>
</dbReference>
<reference evidence="5" key="1">
    <citation type="journal article" date="2021" name="Nat. Microbiol.">
        <title>Cocultivation of an ultrasmall environmental parasitic bacterium with lytic ability against bacteria associated with wastewater foams.</title>
        <authorList>
            <person name="Batinovic S."/>
            <person name="Rose J.J.A."/>
            <person name="Ratcliffe J."/>
            <person name="Seviour R.J."/>
            <person name="Petrovski S."/>
        </authorList>
    </citation>
    <scope>NUCLEOTIDE SEQUENCE</scope>
    <source>
        <strain evidence="5">JR1</strain>
    </source>
</reference>
<dbReference type="RefSeq" id="WP_260763136.1">
    <property type="nucleotide sequence ID" value="NZ_CP045921.1"/>
</dbReference>
<evidence type="ECO:0000259" key="4">
    <source>
        <dbReference type="Pfam" id="PF20434"/>
    </source>
</evidence>
<evidence type="ECO:0000313" key="5">
    <source>
        <dbReference type="EMBL" id="QHN43198.1"/>
    </source>
</evidence>
<sequence>MNKKLSFTQLFSRTSLITYIVSFVFISSVIAIALGNQAHAAAGAACSYSADGKTYSGTTVETDGVSFCNATTSVLNAAIAATAAAGGTTSTASTTCKRNASTGTDLNSYIDNCGGNQEIRVTKTTAKQDKGAKPPAIIFVHGGGWFSDDGNFNPSFQKRAAKWGFTSFRIKYRLMPGGVDEQLQDVLRAVKHVRDNADKYGIDKNRIAIWGDSAGGSLAVRAAATGRSGVKAAIGWSAPTNAFRDIFNSYDGWVAGLYHSRCFGSEIPASVNDIINAFVSGDPTALAQKVASGQVLTPAESARLLNLALNIAHVGLVDLPTAAGKLQTASNSLGYTTTSTTDTSAPSLSNDQIKSQLSELTPTELAAIGVALYQFSRTAQGIPNDDPTTTDTVSIITSSANLLTQLQKESQQEKAASGTQSTTNSTTSSTANASAVAAIFSASNITDAANLINSDSLIGSTNSLISLADNTSTALGVNPQQIPAKKIAECMADFIELSPALFASPRSPRMYLLSGAQERWVNPLDSYQMRDKLRSMGISSQALVLPQTTKKITRSNADGHMGYDQRAEVPSFQYLHDLLKSKIE</sequence>
<dbReference type="InterPro" id="IPR029058">
    <property type="entry name" value="AB_hydrolase_fold"/>
</dbReference>
<keyword evidence="3" id="KW-0812">Transmembrane</keyword>
<dbReference type="PANTHER" id="PTHR48081">
    <property type="entry name" value="AB HYDROLASE SUPERFAMILY PROTEIN C4A8.06C"/>
    <property type="match status" value="1"/>
</dbReference>
<dbReference type="Gene3D" id="3.40.50.1820">
    <property type="entry name" value="alpha/beta hydrolase"/>
    <property type="match status" value="1"/>
</dbReference>
<dbReference type="AlphaFoldDB" id="A0A857MM70"/>
<dbReference type="Proteomes" id="UP001059824">
    <property type="component" value="Chromosome"/>
</dbReference>